<name>A0A9W7LEJ0_9STRA</name>
<gene>
    <name evidence="3" type="ORF">TrCOL_g4648</name>
</gene>
<keyword evidence="2" id="KW-0812">Transmembrane</keyword>
<dbReference type="EMBL" id="BRYA01000351">
    <property type="protein sequence ID" value="GMI47589.1"/>
    <property type="molecule type" value="Genomic_DNA"/>
</dbReference>
<dbReference type="AlphaFoldDB" id="A0A9W7LEJ0"/>
<feature type="region of interest" description="Disordered" evidence="1">
    <location>
        <begin position="862"/>
        <end position="900"/>
    </location>
</feature>
<proteinExistence type="predicted"/>
<protein>
    <submittedName>
        <fullName evidence="3">Uncharacterized protein</fullName>
    </submittedName>
</protein>
<comment type="caution">
    <text evidence="3">The sequence shown here is derived from an EMBL/GenBank/DDBJ whole genome shotgun (WGS) entry which is preliminary data.</text>
</comment>
<keyword evidence="4" id="KW-1185">Reference proteome</keyword>
<dbReference type="Proteomes" id="UP001165065">
    <property type="component" value="Unassembled WGS sequence"/>
</dbReference>
<keyword evidence="2" id="KW-1133">Transmembrane helix</keyword>
<evidence type="ECO:0000256" key="2">
    <source>
        <dbReference type="SAM" id="Phobius"/>
    </source>
</evidence>
<feature type="transmembrane region" description="Helical" evidence="2">
    <location>
        <begin position="12"/>
        <end position="31"/>
    </location>
</feature>
<evidence type="ECO:0000313" key="3">
    <source>
        <dbReference type="EMBL" id="GMI47589.1"/>
    </source>
</evidence>
<reference evidence="4" key="1">
    <citation type="journal article" date="2023" name="Commun. Biol.">
        <title>Genome analysis of Parmales, the sister group of diatoms, reveals the evolutionary specialization of diatoms from phago-mixotrophs to photoautotrophs.</title>
        <authorList>
            <person name="Ban H."/>
            <person name="Sato S."/>
            <person name="Yoshikawa S."/>
            <person name="Yamada K."/>
            <person name="Nakamura Y."/>
            <person name="Ichinomiya M."/>
            <person name="Sato N."/>
            <person name="Blanc-Mathieu R."/>
            <person name="Endo H."/>
            <person name="Kuwata A."/>
            <person name="Ogata H."/>
        </authorList>
    </citation>
    <scope>NUCLEOTIDE SEQUENCE [LARGE SCALE GENOMIC DNA]</scope>
</reference>
<keyword evidence="2" id="KW-0472">Membrane</keyword>
<dbReference type="OrthoDB" id="195045at2759"/>
<sequence>MRSYRAKRPYTCAAVFLSFTILPVLIIWILWEYTFAIPSCPSIFLNPSDSAHQLILLAGKTDDEVERHGYLVALKETGKDIEDLEKLLSTVHRYAYPDDEPYVEEMRIKSLEKLSETGYLAGYFWDKVWPTKISMFVMGEVYPEKLSTDSIIYPLWCYYRGRMVAHAVLENNILAGEMHKEAKHYLECAAKHFGEDGIMGMYLGKGIEWPDSEVTVPGAPLWASEQVKASAKLRDVANFWVRERQLENGEYGGGTNDDVELWRQLKLLITGFEDDETFNATKKLAQYIFSMDRMQGGFVDELHDVEHSAEESSDSIMPILLKDIGGAASTDPLYSNVDKIRNLFLDKWTGTNDVGGIMFKSTFFSSTEVSQDARMKCDVALNVRSIQPVLLSWQYGRLADGSGEFSERMKDWMSNWILSASTSGCGKPMHVIPSALRYPSSSPGGPITGGWQNPGCKYVCLETKRFGKVCEHHRDAFTWPSAIKPLSETMALVAFKTKWCGGLRSLLNAIKLNDKLKEEQKDWDGSSDLGSEGSDDWVRGRNLKSVMDGLVKWKFLTDGSPDFDDALTSRDTYTKFLLNSNYGFGDGSWSSVQGALENIGNAFAWNKAALTSEVRFTDRAFKWYKYAAKQKHPKSEFPAISGEADLLYKVVTGDVSSPSYATVQAVGWKCEGGKDFAVAVTVNRVDRFEAAAFSFREEGRVVGMRLKRLLGGGARYSYKVVKIEGGEEGEDGICGSGQVVEGSEGEFTVEGGVEGEGGTGDWPLVNVNIPGGQLVKICVEVAVASGGEGGPYGQDGACRGWLDANPETGEEGGDGDCKMTVRPVLPLVGITAEELIGCVVGVFVGFVGLLVVCCCRVVEENDGGGGKGEEESQEASSQDEVGSVHSEGLEMTSIDNVAVI</sequence>
<evidence type="ECO:0000313" key="4">
    <source>
        <dbReference type="Proteomes" id="UP001165065"/>
    </source>
</evidence>
<evidence type="ECO:0000256" key="1">
    <source>
        <dbReference type="SAM" id="MobiDB-lite"/>
    </source>
</evidence>
<accession>A0A9W7LEJ0</accession>
<organism evidence="3 4">
    <name type="scientific">Triparma columacea</name>
    <dbReference type="NCBI Taxonomy" id="722753"/>
    <lineage>
        <taxon>Eukaryota</taxon>
        <taxon>Sar</taxon>
        <taxon>Stramenopiles</taxon>
        <taxon>Ochrophyta</taxon>
        <taxon>Bolidophyceae</taxon>
        <taxon>Parmales</taxon>
        <taxon>Triparmaceae</taxon>
        <taxon>Triparma</taxon>
    </lineage>
</organism>